<evidence type="ECO:0000259" key="8">
    <source>
        <dbReference type="PROSITE" id="PS51847"/>
    </source>
</evidence>
<name>A0A8T2TWN9_CERRI</name>
<dbReference type="PANTHER" id="PTHR47261:SF2">
    <property type="entry name" value="CALCIUM-DEPENDENT LIPID-BINDING (CALB DOMAIN) FAMILY PROTEIN"/>
    <property type="match status" value="1"/>
</dbReference>
<evidence type="ECO:0000256" key="4">
    <source>
        <dbReference type="ARBA" id="ARBA00023121"/>
    </source>
</evidence>
<dbReference type="GO" id="GO:0016020">
    <property type="term" value="C:membrane"/>
    <property type="evidence" value="ECO:0007669"/>
    <property type="project" value="UniProtKB-SubCell"/>
</dbReference>
<dbReference type="InterPro" id="IPR031468">
    <property type="entry name" value="SMP_LBD"/>
</dbReference>
<feature type="transmembrane region" description="Helical" evidence="6">
    <location>
        <begin position="701"/>
        <end position="725"/>
    </location>
</feature>
<dbReference type="GO" id="GO:0006869">
    <property type="term" value="P:lipid transport"/>
    <property type="evidence" value="ECO:0007669"/>
    <property type="project" value="UniProtKB-KW"/>
</dbReference>
<keyword evidence="2" id="KW-0813">Transport</keyword>
<evidence type="ECO:0000256" key="5">
    <source>
        <dbReference type="ARBA" id="ARBA00023136"/>
    </source>
</evidence>
<evidence type="ECO:0000313" key="10">
    <source>
        <dbReference type="Proteomes" id="UP000825935"/>
    </source>
</evidence>
<dbReference type="Pfam" id="PF25669">
    <property type="entry name" value="SMP_MUG190-like"/>
    <property type="match status" value="1"/>
</dbReference>
<feature type="domain" description="C2" evidence="7">
    <location>
        <begin position="452"/>
        <end position="572"/>
    </location>
</feature>
<dbReference type="Proteomes" id="UP000825935">
    <property type="component" value="Chromosome 11"/>
</dbReference>
<keyword evidence="5 6" id="KW-0472">Membrane</keyword>
<evidence type="ECO:0000256" key="6">
    <source>
        <dbReference type="SAM" id="Phobius"/>
    </source>
</evidence>
<dbReference type="Gene3D" id="2.60.40.150">
    <property type="entry name" value="C2 domain"/>
    <property type="match status" value="1"/>
</dbReference>
<dbReference type="EMBL" id="CM035416">
    <property type="protein sequence ID" value="KAH7426076.1"/>
    <property type="molecule type" value="Genomic_DNA"/>
</dbReference>
<protein>
    <submittedName>
        <fullName evidence="9">Uncharacterized protein</fullName>
    </submittedName>
</protein>
<dbReference type="OrthoDB" id="1029639at2759"/>
<comment type="caution">
    <text evidence="9">The sequence shown here is derived from an EMBL/GenBank/DDBJ whole genome shotgun (WGS) entry which is preliminary data.</text>
</comment>
<dbReference type="PROSITE" id="PS50004">
    <property type="entry name" value="C2"/>
    <property type="match status" value="1"/>
</dbReference>
<dbReference type="CDD" id="cd21669">
    <property type="entry name" value="SMP_SF"/>
    <property type="match status" value="1"/>
</dbReference>
<gene>
    <name evidence="9" type="ORF">KP509_11G083500</name>
</gene>
<keyword evidence="4" id="KW-0446">Lipid-binding</keyword>
<dbReference type="SMART" id="SM00239">
    <property type="entry name" value="C2"/>
    <property type="match status" value="1"/>
</dbReference>
<dbReference type="AlphaFoldDB" id="A0A8T2TWN9"/>
<evidence type="ECO:0000256" key="3">
    <source>
        <dbReference type="ARBA" id="ARBA00023055"/>
    </source>
</evidence>
<evidence type="ECO:0000259" key="7">
    <source>
        <dbReference type="PROSITE" id="PS50004"/>
    </source>
</evidence>
<keyword evidence="10" id="KW-1185">Reference proteome</keyword>
<dbReference type="PANTHER" id="PTHR47261">
    <property type="entry name" value="CALCIUM-DEPENDENT LIPID-BINDING (CALB DOMAIN) FAMILY PROTEIN"/>
    <property type="match status" value="1"/>
</dbReference>
<dbReference type="SUPFAM" id="SSF49562">
    <property type="entry name" value="C2 domain (Calcium/lipid-binding domain, CaLB)"/>
    <property type="match status" value="1"/>
</dbReference>
<evidence type="ECO:0000256" key="1">
    <source>
        <dbReference type="ARBA" id="ARBA00004370"/>
    </source>
</evidence>
<keyword evidence="3" id="KW-0445">Lipid transport</keyword>
<sequence length="733" mass="81616">MVWQPAFHPWTSRVRSGPWENDTISITTHIPPCFLSSSVCRGLPQTPSNGLPFCNENYLLLSRSSNRRKPRAKSCNYEFIVSAKLEDVRTSSVEFFEIARRKLLIPYHRAAEDSFPSDSGEVSVSIKNSVSHGRDSISGLFQTGHSLHHFLEATKYKDAQNPRLLLLELKEACNNAYRSGVSTIESTQYAPLLPYSGPLLAVTGFALILGLLIGKWIGKRFTQSIQSSNVANLQALTFNELKGPTDLSVFLGGNMKKKESVEWVNMVLGKLWKVYRLGLEGWIVGLLQPLIDNLQKPDYVSRVEIKRFDLGDEPISIRSVERRMSRRANDLQYHIGLRYTGGARMLLLLKLRAGFITITIPVGVRELDVDGELWVKLRLVPSEPWVGSATWAFVSLPKIKLVLSPFRLFNLMAIPVLSTFLTKLLTEDLPSLFVRPNKNVVDFLQGRVVGPVPKDFRIATTEGNKGFTGELSVTLVDARKLWYSPFGKTDPYVIFNLGDQVIRSKKNSQTSVFGPPGAPIWNQNFRLLVVDPKSQRLDIRVRDFIGLTAVTVGTGEVDLISLRDTVPLDKVIKLKAGWGPFRKSAGEVLLRLTYTAYVDDESEDIKQDVPLESANERGTVTDKIDDTVVPEIGKALGATYPESGRIKQSVTALSNVHARGLEQPDQKGPERENNVGAVAVKVPDKEDKFEKVSSDIVKTQVFTGSFILMWLGVVALLSILVALSLNFSNLLNP</sequence>
<evidence type="ECO:0000256" key="2">
    <source>
        <dbReference type="ARBA" id="ARBA00022448"/>
    </source>
</evidence>
<dbReference type="EMBL" id="CM035416">
    <property type="protein sequence ID" value="KAH7426077.1"/>
    <property type="molecule type" value="Genomic_DNA"/>
</dbReference>
<dbReference type="EMBL" id="CM035416">
    <property type="protein sequence ID" value="KAH7426067.1"/>
    <property type="molecule type" value="Genomic_DNA"/>
</dbReference>
<keyword evidence="6" id="KW-0812">Transmembrane</keyword>
<dbReference type="GO" id="GO:0008289">
    <property type="term" value="F:lipid binding"/>
    <property type="evidence" value="ECO:0007669"/>
    <property type="project" value="UniProtKB-KW"/>
</dbReference>
<dbReference type="CDD" id="cd00030">
    <property type="entry name" value="C2"/>
    <property type="match status" value="1"/>
</dbReference>
<dbReference type="PROSITE" id="PS51847">
    <property type="entry name" value="SMP"/>
    <property type="match status" value="1"/>
</dbReference>
<comment type="subcellular location">
    <subcellularLocation>
        <location evidence="1">Membrane</location>
    </subcellularLocation>
</comment>
<keyword evidence="6" id="KW-1133">Transmembrane helix</keyword>
<reference evidence="9" key="1">
    <citation type="submission" date="2021-08" db="EMBL/GenBank/DDBJ databases">
        <title>WGS assembly of Ceratopteris richardii.</title>
        <authorList>
            <person name="Marchant D.B."/>
            <person name="Chen G."/>
            <person name="Jenkins J."/>
            <person name="Shu S."/>
            <person name="Leebens-Mack J."/>
            <person name="Grimwood J."/>
            <person name="Schmutz J."/>
            <person name="Soltis P."/>
            <person name="Soltis D."/>
            <person name="Chen Z.-H."/>
        </authorList>
    </citation>
    <scope>NUCLEOTIDE SEQUENCE</scope>
    <source>
        <strain evidence="9">Whitten #5841</strain>
        <tissue evidence="9">Leaf</tissue>
    </source>
</reference>
<dbReference type="InterPro" id="IPR000008">
    <property type="entry name" value="C2_dom"/>
</dbReference>
<organism evidence="9 10">
    <name type="scientific">Ceratopteris richardii</name>
    <name type="common">Triangle waterfern</name>
    <dbReference type="NCBI Taxonomy" id="49495"/>
    <lineage>
        <taxon>Eukaryota</taxon>
        <taxon>Viridiplantae</taxon>
        <taxon>Streptophyta</taxon>
        <taxon>Embryophyta</taxon>
        <taxon>Tracheophyta</taxon>
        <taxon>Polypodiopsida</taxon>
        <taxon>Polypodiidae</taxon>
        <taxon>Polypodiales</taxon>
        <taxon>Pteridineae</taxon>
        <taxon>Pteridaceae</taxon>
        <taxon>Parkerioideae</taxon>
        <taxon>Ceratopteris</taxon>
    </lineage>
</organism>
<proteinExistence type="predicted"/>
<dbReference type="EMBL" id="CM035416">
    <property type="protein sequence ID" value="KAH7426070.1"/>
    <property type="molecule type" value="Genomic_DNA"/>
</dbReference>
<evidence type="ECO:0000313" key="9">
    <source>
        <dbReference type="EMBL" id="KAH7426076.1"/>
    </source>
</evidence>
<dbReference type="Pfam" id="PF00168">
    <property type="entry name" value="C2"/>
    <property type="match status" value="1"/>
</dbReference>
<dbReference type="InterPro" id="IPR035892">
    <property type="entry name" value="C2_domain_sf"/>
</dbReference>
<feature type="domain" description="SMP-LTD" evidence="8">
    <location>
        <begin position="257"/>
        <end position="444"/>
    </location>
</feature>
<accession>A0A8T2TWN9</accession>